<keyword evidence="7" id="KW-1185">Reference proteome</keyword>
<dbReference type="Gene3D" id="1.10.10.10">
    <property type="entry name" value="Winged helix-like DNA-binding domain superfamily/Winged helix DNA-binding domain"/>
    <property type="match status" value="1"/>
</dbReference>
<dbReference type="PRINTS" id="PR00039">
    <property type="entry name" value="HTHLYSR"/>
</dbReference>
<dbReference type="Pfam" id="PF00126">
    <property type="entry name" value="HTH_1"/>
    <property type="match status" value="1"/>
</dbReference>
<keyword evidence="2" id="KW-0805">Transcription regulation</keyword>
<evidence type="ECO:0000259" key="5">
    <source>
        <dbReference type="PROSITE" id="PS50931"/>
    </source>
</evidence>
<dbReference type="SUPFAM" id="SSF53850">
    <property type="entry name" value="Periplasmic binding protein-like II"/>
    <property type="match status" value="1"/>
</dbReference>
<dbReference type="InterPro" id="IPR036388">
    <property type="entry name" value="WH-like_DNA-bd_sf"/>
</dbReference>
<dbReference type="RefSeq" id="WP_119716039.1">
    <property type="nucleotide sequence ID" value="NZ_OMOH01000007.1"/>
</dbReference>
<dbReference type="Proteomes" id="UP000265962">
    <property type="component" value="Unassembled WGS sequence"/>
</dbReference>
<organism evidence="6 7">
    <name type="scientific">Propionibacterium ruminifibrarum</name>
    <dbReference type="NCBI Taxonomy" id="1962131"/>
    <lineage>
        <taxon>Bacteria</taxon>
        <taxon>Bacillati</taxon>
        <taxon>Actinomycetota</taxon>
        <taxon>Actinomycetes</taxon>
        <taxon>Propionibacteriales</taxon>
        <taxon>Propionibacteriaceae</taxon>
        <taxon>Propionibacterium</taxon>
    </lineage>
</organism>
<evidence type="ECO:0000313" key="7">
    <source>
        <dbReference type="Proteomes" id="UP000265962"/>
    </source>
</evidence>
<comment type="similarity">
    <text evidence="1">Belongs to the LysR transcriptional regulatory family.</text>
</comment>
<dbReference type="EMBL" id="OMOH01000007">
    <property type="protein sequence ID" value="SPF68906.1"/>
    <property type="molecule type" value="Genomic_DNA"/>
</dbReference>
<dbReference type="PROSITE" id="PS50931">
    <property type="entry name" value="HTH_LYSR"/>
    <property type="match status" value="1"/>
</dbReference>
<gene>
    <name evidence="6" type="ORF">PROPJV5_1881</name>
</gene>
<feature type="domain" description="HTH lysR-type" evidence="5">
    <location>
        <begin position="1"/>
        <end position="58"/>
    </location>
</feature>
<dbReference type="Pfam" id="PF03466">
    <property type="entry name" value="LysR_substrate"/>
    <property type="match status" value="1"/>
</dbReference>
<keyword evidence="4" id="KW-0804">Transcription</keyword>
<dbReference type="InterPro" id="IPR036390">
    <property type="entry name" value="WH_DNA-bd_sf"/>
</dbReference>
<dbReference type="SUPFAM" id="SSF46785">
    <property type="entry name" value="Winged helix' DNA-binding domain"/>
    <property type="match status" value="1"/>
</dbReference>
<dbReference type="OrthoDB" id="9803735at2"/>
<dbReference type="InterPro" id="IPR005119">
    <property type="entry name" value="LysR_subst-bd"/>
</dbReference>
<protein>
    <submittedName>
        <fullName evidence="6">Transcription regulator HTH, LysR</fullName>
    </submittedName>
</protein>
<keyword evidence="3" id="KW-0238">DNA-binding</keyword>
<evidence type="ECO:0000313" key="6">
    <source>
        <dbReference type="EMBL" id="SPF68906.1"/>
    </source>
</evidence>
<sequence length="280" mass="31182">MELEQLRQLDAIAREGTMSAAAVAVHISQPALSRSIARLEAELGQPLFDRVGRRLELNEAGQVALDHARQILRDERLMRDALDALARRTRALRVGTVAPAPLWRLTALIVERFPQTVLTSKMISEAQVEAGILDGTLDLGIALRPHTLPGVRSRQLMVENLSVSLPQQHRLADRGDLTAADLDGESFLLLGAIGFWREMCDRAFPHSEFIIQEDRDVFEQLTLSTEMAYFVTDAPSLSAPRQGRVVVPIRDAMAHATFYLLALADGRREATDVFDWVSRQ</sequence>
<evidence type="ECO:0000256" key="4">
    <source>
        <dbReference type="ARBA" id="ARBA00023163"/>
    </source>
</evidence>
<dbReference type="GO" id="GO:0032993">
    <property type="term" value="C:protein-DNA complex"/>
    <property type="evidence" value="ECO:0007669"/>
    <property type="project" value="TreeGrafter"/>
</dbReference>
<reference evidence="7" key="1">
    <citation type="submission" date="2018-02" db="EMBL/GenBank/DDBJ databases">
        <authorList>
            <person name="Hornung B."/>
        </authorList>
    </citation>
    <scope>NUCLEOTIDE SEQUENCE [LARGE SCALE GENOMIC DNA]</scope>
</reference>
<accession>A0A375I4C0</accession>
<proteinExistence type="inferred from homology"/>
<dbReference type="FunFam" id="1.10.10.10:FF:000001">
    <property type="entry name" value="LysR family transcriptional regulator"/>
    <property type="match status" value="1"/>
</dbReference>
<evidence type="ECO:0000256" key="1">
    <source>
        <dbReference type="ARBA" id="ARBA00009437"/>
    </source>
</evidence>
<evidence type="ECO:0000256" key="3">
    <source>
        <dbReference type="ARBA" id="ARBA00023125"/>
    </source>
</evidence>
<dbReference type="Gene3D" id="3.40.190.290">
    <property type="match status" value="1"/>
</dbReference>
<dbReference type="GO" id="GO:0003677">
    <property type="term" value="F:DNA binding"/>
    <property type="evidence" value="ECO:0007669"/>
    <property type="project" value="UniProtKB-KW"/>
</dbReference>
<name>A0A375I4C0_9ACTN</name>
<dbReference type="InterPro" id="IPR000847">
    <property type="entry name" value="LysR_HTH_N"/>
</dbReference>
<evidence type="ECO:0000256" key="2">
    <source>
        <dbReference type="ARBA" id="ARBA00023015"/>
    </source>
</evidence>
<dbReference type="GO" id="GO:0003700">
    <property type="term" value="F:DNA-binding transcription factor activity"/>
    <property type="evidence" value="ECO:0007669"/>
    <property type="project" value="InterPro"/>
</dbReference>
<dbReference type="PANTHER" id="PTHR30346">
    <property type="entry name" value="TRANSCRIPTIONAL DUAL REGULATOR HCAR-RELATED"/>
    <property type="match status" value="1"/>
</dbReference>
<dbReference type="AlphaFoldDB" id="A0A375I4C0"/>
<dbReference type="PANTHER" id="PTHR30346:SF0">
    <property type="entry name" value="HCA OPERON TRANSCRIPTIONAL ACTIVATOR HCAR"/>
    <property type="match status" value="1"/>
</dbReference>